<dbReference type="Proteomes" id="UP000789901">
    <property type="component" value="Unassembled WGS sequence"/>
</dbReference>
<name>A0ABN7WRR2_GIGMA</name>
<sequence length="44" mass="5426">MAIFERASKKTEELTKQLQQVYEEVNSYQRLYEDQFERNRALIE</sequence>
<evidence type="ECO:0000313" key="3">
    <source>
        <dbReference type="Proteomes" id="UP000789901"/>
    </source>
</evidence>
<keyword evidence="3" id="KW-1185">Reference proteome</keyword>
<dbReference type="EMBL" id="CAJVQB010056381">
    <property type="protein sequence ID" value="CAG8837659.1"/>
    <property type="molecule type" value="Genomic_DNA"/>
</dbReference>
<accession>A0ABN7WRR2</accession>
<protein>
    <submittedName>
        <fullName evidence="2">6839_t:CDS:1</fullName>
    </submittedName>
</protein>
<evidence type="ECO:0000313" key="2">
    <source>
        <dbReference type="EMBL" id="CAG8837659.1"/>
    </source>
</evidence>
<keyword evidence="1" id="KW-0175">Coiled coil</keyword>
<feature type="coiled-coil region" evidence="1">
    <location>
        <begin position="4"/>
        <end position="31"/>
    </location>
</feature>
<comment type="caution">
    <text evidence="2">The sequence shown here is derived from an EMBL/GenBank/DDBJ whole genome shotgun (WGS) entry which is preliminary data.</text>
</comment>
<reference evidence="2 3" key="1">
    <citation type="submission" date="2021-06" db="EMBL/GenBank/DDBJ databases">
        <authorList>
            <person name="Kallberg Y."/>
            <person name="Tangrot J."/>
            <person name="Rosling A."/>
        </authorList>
    </citation>
    <scope>NUCLEOTIDE SEQUENCE [LARGE SCALE GENOMIC DNA]</scope>
    <source>
        <strain evidence="2 3">120-4 pot B 10/14</strain>
    </source>
</reference>
<feature type="non-terminal residue" evidence="2">
    <location>
        <position position="44"/>
    </location>
</feature>
<evidence type="ECO:0000256" key="1">
    <source>
        <dbReference type="SAM" id="Coils"/>
    </source>
</evidence>
<gene>
    <name evidence="2" type="ORF">GMARGA_LOCUS33604</name>
</gene>
<proteinExistence type="predicted"/>
<organism evidence="2 3">
    <name type="scientific">Gigaspora margarita</name>
    <dbReference type="NCBI Taxonomy" id="4874"/>
    <lineage>
        <taxon>Eukaryota</taxon>
        <taxon>Fungi</taxon>
        <taxon>Fungi incertae sedis</taxon>
        <taxon>Mucoromycota</taxon>
        <taxon>Glomeromycotina</taxon>
        <taxon>Glomeromycetes</taxon>
        <taxon>Diversisporales</taxon>
        <taxon>Gigasporaceae</taxon>
        <taxon>Gigaspora</taxon>
    </lineage>
</organism>